<dbReference type="AlphaFoldDB" id="A0A6M3JL02"/>
<name>A0A6M3JL02_9ZZZZ</name>
<evidence type="ECO:0000313" key="1">
    <source>
        <dbReference type="EMBL" id="QJA60424.1"/>
    </source>
</evidence>
<proteinExistence type="predicted"/>
<dbReference type="EMBL" id="MT141829">
    <property type="protein sequence ID" value="QJA70889.1"/>
    <property type="molecule type" value="Genomic_DNA"/>
</dbReference>
<organism evidence="2">
    <name type="scientific">viral metagenome</name>
    <dbReference type="NCBI Taxonomy" id="1070528"/>
    <lineage>
        <taxon>unclassified sequences</taxon>
        <taxon>metagenomes</taxon>
        <taxon>organismal metagenomes</taxon>
    </lineage>
</organism>
<dbReference type="EMBL" id="MT141408">
    <property type="protein sequence ID" value="QJA60424.1"/>
    <property type="molecule type" value="Genomic_DNA"/>
</dbReference>
<accession>A0A6M3JL02</accession>
<sequence length="122" mass="13428">MEQGKYTRYSQSTLPKRKRTVRVPGSFEDKNKYLRCWNCGFVVNTERDLGSSDRDGNYQEDFAVVGQSVTGSGDSIVLGMDTLDMVGIILKNGADGDPITEYYTPRVAKVSHGCALCGVTSF</sequence>
<reference evidence="2" key="1">
    <citation type="submission" date="2020-03" db="EMBL/GenBank/DDBJ databases">
        <title>The deep terrestrial virosphere.</title>
        <authorList>
            <person name="Holmfeldt K."/>
            <person name="Nilsson E."/>
            <person name="Simone D."/>
            <person name="Lopez-Fernandez M."/>
            <person name="Wu X."/>
            <person name="de Brujin I."/>
            <person name="Lundin D."/>
            <person name="Andersson A."/>
            <person name="Bertilsson S."/>
            <person name="Dopson M."/>
        </authorList>
    </citation>
    <scope>NUCLEOTIDE SEQUENCE</scope>
    <source>
        <strain evidence="2">MM415A03516</strain>
        <strain evidence="1">MM415B01117</strain>
    </source>
</reference>
<evidence type="ECO:0000313" key="2">
    <source>
        <dbReference type="EMBL" id="QJA70889.1"/>
    </source>
</evidence>
<protein>
    <submittedName>
        <fullName evidence="2">Uncharacterized protein</fullName>
    </submittedName>
</protein>
<gene>
    <name evidence="2" type="ORF">MM415A03516_0002</name>
    <name evidence="1" type="ORF">MM415B01117_0012</name>
</gene>